<organism evidence="2 3">
    <name type="scientific">Blyttiomyces helicus</name>
    <dbReference type="NCBI Taxonomy" id="388810"/>
    <lineage>
        <taxon>Eukaryota</taxon>
        <taxon>Fungi</taxon>
        <taxon>Fungi incertae sedis</taxon>
        <taxon>Chytridiomycota</taxon>
        <taxon>Chytridiomycota incertae sedis</taxon>
        <taxon>Chytridiomycetes</taxon>
        <taxon>Chytridiomycetes incertae sedis</taxon>
        <taxon>Blyttiomyces</taxon>
    </lineage>
</organism>
<dbReference type="InterPro" id="IPR007031">
    <property type="entry name" value="Poxvirus_VLTF3"/>
</dbReference>
<dbReference type="Pfam" id="PF04947">
    <property type="entry name" value="Pox_VLTF3"/>
    <property type="match status" value="1"/>
</dbReference>
<proteinExistence type="predicted"/>
<name>A0A4V1ISR1_9FUNG</name>
<accession>A0A4V1ISR1</accession>
<evidence type="ECO:0000256" key="1">
    <source>
        <dbReference type="SAM" id="MobiDB-lite"/>
    </source>
</evidence>
<dbReference type="Proteomes" id="UP000269721">
    <property type="component" value="Unassembled WGS sequence"/>
</dbReference>
<gene>
    <name evidence="2" type="ORF">BDK51DRAFT_34436</name>
</gene>
<sequence>MSNKIAVHGNKPKKTKSSPSHGSDVLWMHDTKMKYFEHLQNQVLPEKRKKLEKLIARGSGLNDALKKSLNKKEISDLEFEIRSLESREEEVDYLSKTHQTVNNNCKADTYTNQGVSYNDFQDTTYKSPFSYKRINRFLEILATLQAKENTDIPEFVMNAVQKEISKEQRSDLENINTDRIKYYLKRLSLTNFYEHAPRILMRVNGVTAIQIPTEVEEKLKEMFKSIQDPFEIVKEKNIKIVLLF</sequence>
<keyword evidence="3" id="KW-1185">Reference proteome</keyword>
<evidence type="ECO:0000313" key="3">
    <source>
        <dbReference type="Proteomes" id="UP000269721"/>
    </source>
</evidence>
<dbReference type="AlphaFoldDB" id="A0A4V1ISR1"/>
<dbReference type="EMBL" id="KZ993898">
    <property type="protein sequence ID" value="RKO94437.1"/>
    <property type="molecule type" value="Genomic_DNA"/>
</dbReference>
<feature type="region of interest" description="Disordered" evidence="1">
    <location>
        <begin position="1"/>
        <end position="24"/>
    </location>
</feature>
<evidence type="ECO:0000313" key="2">
    <source>
        <dbReference type="EMBL" id="RKO94437.1"/>
    </source>
</evidence>
<reference evidence="3" key="1">
    <citation type="journal article" date="2018" name="Nat. Microbiol.">
        <title>Leveraging single-cell genomics to expand the fungal tree of life.</title>
        <authorList>
            <person name="Ahrendt S.R."/>
            <person name="Quandt C.A."/>
            <person name="Ciobanu D."/>
            <person name="Clum A."/>
            <person name="Salamov A."/>
            <person name="Andreopoulos B."/>
            <person name="Cheng J.F."/>
            <person name="Woyke T."/>
            <person name="Pelin A."/>
            <person name="Henrissat B."/>
            <person name="Reynolds N.K."/>
            <person name="Benny G.L."/>
            <person name="Smith M.E."/>
            <person name="James T.Y."/>
            <person name="Grigoriev I.V."/>
        </authorList>
    </citation>
    <scope>NUCLEOTIDE SEQUENCE [LARGE SCALE GENOMIC DNA]</scope>
</reference>
<dbReference type="GO" id="GO:0046782">
    <property type="term" value="P:regulation of viral transcription"/>
    <property type="evidence" value="ECO:0007669"/>
    <property type="project" value="InterPro"/>
</dbReference>
<protein>
    <submittedName>
        <fullName evidence="2">Poxvirus late transcription factor VLTF3 like-domain-containing protein</fullName>
    </submittedName>
</protein>